<gene>
    <name evidence="3" type="ORF">GCM10022419_099510</name>
</gene>
<evidence type="ECO:0000256" key="1">
    <source>
        <dbReference type="ARBA" id="ARBA00010617"/>
    </source>
</evidence>
<dbReference type="Proteomes" id="UP001500630">
    <property type="component" value="Unassembled WGS sequence"/>
</dbReference>
<protein>
    <submittedName>
        <fullName evidence="3">Cytochrome P450</fullName>
    </submittedName>
</protein>
<comment type="caution">
    <text evidence="3">The sequence shown here is derived from an EMBL/GenBank/DDBJ whole genome shotgun (WGS) entry which is preliminary data.</text>
</comment>
<dbReference type="CDD" id="cd11030">
    <property type="entry name" value="CYP105-like"/>
    <property type="match status" value="1"/>
</dbReference>
<evidence type="ECO:0000256" key="2">
    <source>
        <dbReference type="RuleBase" id="RU000461"/>
    </source>
</evidence>
<dbReference type="InterPro" id="IPR002397">
    <property type="entry name" value="Cyt_P450_B"/>
</dbReference>
<evidence type="ECO:0000313" key="4">
    <source>
        <dbReference type="Proteomes" id="UP001500630"/>
    </source>
</evidence>
<reference evidence="4" key="1">
    <citation type="journal article" date="2019" name="Int. J. Syst. Evol. Microbiol.">
        <title>The Global Catalogue of Microorganisms (GCM) 10K type strain sequencing project: providing services to taxonomists for standard genome sequencing and annotation.</title>
        <authorList>
            <consortium name="The Broad Institute Genomics Platform"/>
            <consortium name="The Broad Institute Genome Sequencing Center for Infectious Disease"/>
            <person name="Wu L."/>
            <person name="Ma J."/>
        </authorList>
    </citation>
    <scope>NUCLEOTIDE SEQUENCE [LARGE SCALE GENOMIC DNA]</scope>
    <source>
        <strain evidence="4">JCM 17326</strain>
    </source>
</reference>
<proteinExistence type="inferred from homology"/>
<dbReference type="PANTHER" id="PTHR46696">
    <property type="entry name" value="P450, PUTATIVE (EUROFUNG)-RELATED"/>
    <property type="match status" value="1"/>
</dbReference>
<keyword evidence="4" id="KW-1185">Reference proteome</keyword>
<evidence type="ECO:0000313" key="3">
    <source>
        <dbReference type="EMBL" id="GAA3599714.1"/>
    </source>
</evidence>
<dbReference type="PRINTS" id="PR00385">
    <property type="entry name" value="P450"/>
</dbReference>
<comment type="similarity">
    <text evidence="1 2">Belongs to the cytochrome P450 family.</text>
</comment>
<dbReference type="Gene3D" id="1.10.630.10">
    <property type="entry name" value="Cytochrome P450"/>
    <property type="match status" value="1"/>
</dbReference>
<dbReference type="InterPro" id="IPR001128">
    <property type="entry name" value="Cyt_P450"/>
</dbReference>
<dbReference type="Pfam" id="PF00067">
    <property type="entry name" value="p450"/>
    <property type="match status" value="1"/>
</dbReference>
<keyword evidence="2" id="KW-0503">Monooxygenase</keyword>
<keyword evidence="2" id="KW-0349">Heme</keyword>
<dbReference type="InterPro" id="IPR017972">
    <property type="entry name" value="Cyt_P450_CS"/>
</dbReference>
<keyword evidence="2" id="KW-0479">Metal-binding</keyword>
<keyword evidence="2" id="KW-0560">Oxidoreductase</keyword>
<sequence>MDDVTIPFPMPRACPFNPPPQYAQLRAETPVRWAELTGGATAWLVTHYEGVRRVLTDPCFSADITHPGFPSTTPELLPALRGNRSFVRMDPPEHSRYRRALIPEFTVRRIEAMRPGIQSVVDAFIDDLLAGVPPVDLVETLAVPVPSMVICQLLGVPYTDHDFFQSSTRTLVSASSSPEQAMSAMRDLHGYLDELIGRKLREPADDLLGRLIARHLEPDGELTRQDLLMTCRLLLTAGHETTANMITLGTVALLENPDQLALLRADPGLLPGAVEELLRYLSIVDYFPARVAVEDVEIEGTRIRSGDGVFALLAAANWDPAMFDAPDRLDLRRGNRRHLAFGNGVHQCLGQNLARLELEIVFRTLFERIPRLRLAVPAERLPYKDDTPVYGMTELPVTW</sequence>
<dbReference type="PANTHER" id="PTHR46696:SF1">
    <property type="entry name" value="CYTOCHROME P450 YJIB-RELATED"/>
    <property type="match status" value="1"/>
</dbReference>
<name>A0ABP6Z6S1_9ACTN</name>
<accession>A0ABP6Z6S1</accession>
<dbReference type="InterPro" id="IPR036396">
    <property type="entry name" value="Cyt_P450_sf"/>
</dbReference>
<keyword evidence="2" id="KW-0408">Iron</keyword>
<dbReference type="SUPFAM" id="SSF48264">
    <property type="entry name" value="Cytochrome P450"/>
    <property type="match status" value="1"/>
</dbReference>
<dbReference type="PRINTS" id="PR00359">
    <property type="entry name" value="BP450"/>
</dbReference>
<dbReference type="EMBL" id="BAABDQ010000034">
    <property type="protein sequence ID" value="GAA3599714.1"/>
    <property type="molecule type" value="Genomic_DNA"/>
</dbReference>
<dbReference type="PROSITE" id="PS00086">
    <property type="entry name" value="CYTOCHROME_P450"/>
    <property type="match status" value="1"/>
</dbReference>
<organism evidence="3 4">
    <name type="scientific">Nonomuraea rosea</name>
    <dbReference type="NCBI Taxonomy" id="638574"/>
    <lineage>
        <taxon>Bacteria</taxon>
        <taxon>Bacillati</taxon>
        <taxon>Actinomycetota</taxon>
        <taxon>Actinomycetes</taxon>
        <taxon>Streptosporangiales</taxon>
        <taxon>Streptosporangiaceae</taxon>
        <taxon>Nonomuraea</taxon>
    </lineage>
</organism>